<name>A0A8J3AIG2_9BACI</name>
<reference evidence="2" key="1">
    <citation type="journal article" date="2019" name="Int. J. Syst. Evol. Microbiol.">
        <title>The Global Catalogue of Microorganisms (GCM) 10K type strain sequencing project: providing services to taxonomists for standard genome sequencing and annotation.</title>
        <authorList>
            <consortium name="The Broad Institute Genomics Platform"/>
            <consortium name="The Broad Institute Genome Sequencing Center for Infectious Disease"/>
            <person name="Wu L."/>
            <person name="Ma J."/>
        </authorList>
    </citation>
    <scope>NUCLEOTIDE SEQUENCE [LARGE SCALE GENOMIC DNA]</scope>
    <source>
        <strain evidence="2">CGMCC 1.14993</strain>
    </source>
</reference>
<evidence type="ECO:0000313" key="1">
    <source>
        <dbReference type="EMBL" id="GGI14018.1"/>
    </source>
</evidence>
<protein>
    <submittedName>
        <fullName evidence="1">Acetamidase</fullName>
    </submittedName>
</protein>
<dbReference type="OrthoDB" id="9811740at2"/>
<dbReference type="Gene3D" id="3.10.28.20">
    <property type="entry name" value="Acetamidase/Formamidase-like domains"/>
    <property type="match status" value="1"/>
</dbReference>
<dbReference type="PANTHER" id="PTHR31891">
    <property type="entry name" value="FORMAMIDASE C869.04-RELATED"/>
    <property type="match status" value="1"/>
</dbReference>
<dbReference type="InterPro" id="IPR004304">
    <property type="entry name" value="FmdA_AmdA"/>
</dbReference>
<evidence type="ECO:0000313" key="2">
    <source>
        <dbReference type="Proteomes" id="UP000626244"/>
    </source>
</evidence>
<sequence>MAETYKMKVSNQHLHASFSKEYEPIMTIRSGDSIEFNTIDIGWGINAKNGERIRYQSREQEEAWGHPMVGPIYIQDAKPGMTLEVKINKIKTGWYGWNCAGGKINWQNNVLNIAESPEVTLNWTINEENKTAKTHVKDQEFTVPLKPFLGVLSTSPSESGVHSTIPPRYCGGNIDCKELVEGSTVYLPITVEGALFSAGDGHAAQGDGEVSGQAIESPFDQVNLTLTVIEDLQLKMPRANTPAGWITFGFDEDLNKATAIALEGMIELMQEIYQIEKTEAVALASVCVDLKITQIVNQVKGVHAILPHNHLFSTVVDKSKE</sequence>
<dbReference type="AlphaFoldDB" id="A0A8J3AIG2"/>
<dbReference type="Gene3D" id="2.60.120.580">
    <property type="entry name" value="Acetamidase/Formamidase-like domains"/>
    <property type="match status" value="1"/>
</dbReference>
<dbReference type="RefSeq" id="WP_087998449.1">
    <property type="nucleotide sequence ID" value="NZ_BMHB01000001.1"/>
</dbReference>
<accession>A0A8J3AIG2</accession>
<dbReference type="Pfam" id="PF03069">
    <property type="entry name" value="FmdA_AmdA"/>
    <property type="match status" value="2"/>
</dbReference>
<dbReference type="GO" id="GO:0016811">
    <property type="term" value="F:hydrolase activity, acting on carbon-nitrogen (but not peptide) bonds, in linear amides"/>
    <property type="evidence" value="ECO:0007669"/>
    <property type="project" value="InterPro"/>
</dbReference>
<organism evidence="1 2">
    <name type="scientific">Gottfriedia solisilvae</name>
    <dbReference type="NCBI Taxonomy" id="1516104"/>
    <lineage>
        <taxon>Bacteria</taxon>
        <taxon>Bacillati</taxon>
        <taxon>Bacillota</taxon>
        <taxon>Bacilli</taxon>
        <taxon>Bacillales</taxon>
        <taxon>Bacillaceae</taxon>
        <taxon>Gottfriedia</taxon>
    </lineage>
</organism>
<keyword evidence="2" id="KW-1185">Reference proteome</keyword>
<comment type="caution">
    <text evidence="1">The sequence shown here is derived from an EMBL/GenBank/DDBJ whole genome shotgun (WGS) entry which is preliminary data.</text>
</comment>
<dbReference type="SUPFAM" id="SSF141130">
    <property type="entry name" value="Acetamidase/Formamidase-like"/>
    <property type="match status" value="1"/>
</dbReference>
<dbReference type="PANTHER" id="PTHR31891:SF1">
    <property type="entry name" value="FORMAMIDASE C869.04-RELATED"/>
    <property type="match status" value="1"/>
</dbReference>
<dbReference type="Proteomes" id="UP000626244">
    <property type="component" value="Unassembled WGS sequence"/>
</dbReference>
<gene>
    <name evidence="1" type="ORF">GCM10007380_20840</name>
</gene>
<proteinExistence type="predicted"/>
<dbReference type="EMBL" id="BMHB01000001">
    <property type="protein sequence ID" value="GGI14018.1"/>
    <property type="molecule type" value="Genomic_DNA"/>
</dbReference>